<gene>
    <name evidence="1" type="ORF">CH357_18515</name>
</gene>
<proteinExistence type="predicted"/>
<accession>A0A2M9X8N9</accession>
<keyword evidence="2" id="KW-1185">Reference proteome</keyword>
<dbReference type="AlphaFoldDB" id="A0A2M9X8N9"/>
<name>A0A2M9X8N9_9LEPT</name>
<protein>
    <submittedName>
        <fullName evidence="1">Uncharacterized protein</fullName>
    </submittedName>
</protein>
<sequence>MKFIIFQERDSSKDEFINFWKLRYFYDSDVDYEKNLQRPLTKDKIKNLFIWKNGRALSELKNETVERNFSQRLKELPKLDADLSPDKFLEKFSEGGVIWRIFFLHCWQPDRYPVYDQHVYRAMYFIKYSKIEEIPKSDYEKINSYLSEYLPWWEEYFKDYGRDADKALWAFGKKIKAYF</sequence>
<organism evidence="1 2">
    <name type="scientific">Leptospira hartskeerlii</name>
    <dbReference type="NCBI Taxonomy" id="2023177"/>
    <lineage>
        <taxon>Bacteria</taxon>
        <taxon>Pseudomonadati</taxon>
        <taxon>Spirochaetota</taxon>
        <taxon>Spirochaetia</taxon>
        <taxon>Leptospirales</taxon>
        <taxon>Leptospiraceae</taxon>
        <taxon>Leptospira</taxon>
    </lineage>
</organism>
<dbReference type="RefSeq" id="WP_100708254.1">
    <property type="nucleotide sequence ID" value="NZ_NPDL01000001.1"/>
</dbReference>
<evidence type="ECO:0000313" key="2">
    <source>
        <dbReference type="Proteomes" id="UP000232196"/>
    </source>
</evidence>
<dbReference type="Proteomes" id="UP000232196">
    <property type="component" value="Unassembled WGS sequence"/>
</dbReference>
<reference evidence="1 2" key="1">
    <citation type="submission" date="2017-07" db="EMBL/GenBank/DDBJ databases">
        <title>Leptospira spp. isolated from tropical soils.</title>
        <authorList>
            <person name="Thibeaux R."/>
            <person name="Iraola G."/>
            <person name="Ferres I."/>
            <person name="Bierque E."/>
            <person name="Girault D."/>
            <person name="Soupe-Gilbert M.-E."/>
            <person name="Picardeau M."/>
            <person name="Goarant C."/>
        </authorList>
    </citation>
    <scope>NUCLEOTIDE SEQUENCE [LARGE SCALE GENOMIC DNA]</scope>
    <source>
        <strain evidence="1 2">MCA1-C-A1</strain>
    </source>
</reference>
<comment type="caution">
    <text evidence="1">The sequence shown here is derived from an EMBL/GenBank/DDBJ whole genome shotgun (WGS) entry which is preliminary data.</text>
</comment>
<evidence type="ECO:0000313" key="1">
    <source>
        <dbReference type="EMBL" id="PJZ23969.1"/>
    </source>
</evidence>
<dbReference type="EMBL" id="NPDN01000013">
    <property type="protein sequence ID" value="PJZ23969.1"/>
    <property type="molecule type" value="Genomic_DNA"/>
</dbReference>
<dbReference type="OrthoDB" id="9181960at2"/>